<evidence type="ECO:0000313" key="2">
    <source>
        <dbReference type="Proteomes" id="UP000270487"/>
    </source>
</evidence>
<dbReference type="InterPro" id="IPR009211">
    <property type="entry name" value="TagJ"/>
</dbReference>
<dbReference type="InterPro" id="IPR011990">
    <property type="entry name" value="TPR-like_helical_dom_sf"/>
</dbReference>
<name>A0A3S4Y306_SERFO</name>
<protein>
    <submittedName>
        <fullName evidence="1">Protein of avirulence locus involved in temperature-dependent protein secretion</fullName>
    </submittedName>
</protein>
<reference evidence="1 2" key="1">
    <citation type="submission" date="2018-12" db="EMBL/GenBank/DDBJ databases">
        <authorList>
            <consortium name="Pathogen Informatics"/>
        </authorList>
    </citation>
    <scope>NUCLEOTIDE SEQUENCE [LARGE SCALE GENOMIC DNA]</scope>
    <source>
        <strain evidence="1 2">NCTC13193</strain>
    </source>
</reference>
<dbReference type="RefSeq" id="WP_164721874.1">
    <property type="nucleotide sequence ID" value="NZ_CAMISM010000001.1"/>
</dbReference>
<dbReference type="Gene3D" id="1.25.40.10">
    <property type="entry name" value="Tetratricopeptide repeat domain"/>
    <property type="match status" value="1"/>
</dbReference>
<dbReference type="Proteomes" id="UP000270487">
    <property type="component" value="Chromosome"/>
</dbReference>
<accession>A0A3S4Y306</accession>
<dbReference type="PIRSF" id="PIRSF029288">
    <property type="entry name" value="SciE_ImpE"/>
    <property type="match status" value="1"/>
</dbReference>
<sequence>MKSLTRMLQENSLSDAIVQVETDIKAYPADADLRAALVQLLCLIGNWQRARMQLKSWQALKPIAQPTTYLLMQSVEAELQRQAVFVGQATPMWLNTAESWMTQMLQALHHDLRGEIGQAETVRDRALEAAMASSGQLTYSSGEEQKTDTFSWLTDGDGRLGPICELALNGGYYWLPFTAIAEIQFQAPQCVIDLVWSHALVRLVDGREQVCQLPVRYPLLADSDDSLLLGKRTEWHPLGDSQHYAGSGLKTWLSDEAEFPLLNLRQLSFDQGNG</sequence>
<proteinExistence type="predicted"/>
<evidence type="ECO:0000313" key="1">
    <source>
        <dbReference type="EMBL" id="VEI68148.1"/>
    </source>
</evidence>
<organism evidence="1 2">
    <name type="scientific">Serratia fonticola</name>
    <dbReference type="NCBI Taxonomy" id="47917"/>
    <lineage>
        <taxon>Bacteria</taxon>
        <taxon>Pseudomonadati</taxon>
        <taxon>Pseudomonadota</taxon>
        <taxon>Gammaproteobacteria</taxon>
        <taxon>Enterobacterales</taxon>
        <taxon>Yersiniaceae</taxon>
        <taxon>Serratia</taxon>
    </lineage>
</organism>
<dbReference type="AlphaFoldDB" id="A0A3S4Y306"/>
<gene>
    <name evidence="1" type="ORF">NCTC13193_02215</name>
</gene>
<dbReference type="SUPFAM" id="SSF144059">
    <property type="entry name" value="ImpE-like"/>
    <property type="match status" value="1"/>
</dbReference>
<dbReference type="EMBL" id="LR134492">
    <property type="protein sequence ID" value="VEI68148.1"/>
    <property type="molecule type" value="Genomic_DNA"/>
</dbReference>
<dbReference type="Pfam" id="PF07024">
    <property type="entry name" value="ImpE"/>
    <property type="match status" value="1"/>
</dbReference>